<sequence length="44" mass="5611">MTKYTNKLHKLNLKFSYYDVYYYLVTFRKNCKEHHFYNMLLLPK</sequence>
<protein>
    <submittedName>
        <fullName evidence="1">Uncharacterized protein</fullName>
    </submittedName>
</protein>
<reference evidence="1 2" key="1">
    <citation type="submission" date="2015-11" db="EMBL/GenBank/DDBJ databases">
        <title>Exploring the genomic traits of fungus-feeding bacterial genus Collimonas.</title>
        <authorList>
            <person name="Song C."/>
            <person name="Schmidt R."/>
            <person name="de Jager V."/>
            <person name="Krzyzanowska D."/>
            <person name="Jongedijk E."/>
            <person name="Cankar K."/>
            <person name="Beekwilder J."/>
            <person name="van Veen A."/>
            <person name="de Boer W."/>
            <person name="van Veen J.A."/>
            <person name="Garbeva P."/>
        </authorList>
    </citation>
    <scope>NUCLEOTIDE SEQUENCE [LARGE SCALE GENOMIC DNA]</scope>
    <source>
        <strain evidence="1 2">Ter6</strain>
    </source>
</reference>
<dbReference type="Proteomes" id="UP000072421">
    <property type="component" value="Chromosome"/>
</dbReference>
<dbReference type="AlphaFoldDB" id="A0A127PH85"/>
<name>A0A127PH85_9BURK</name>
<dbReference type="EMBL" id="CP013232">
    <property type="protein sequence ID" value="AMO97176.1"/>
    <property type="molecule type" value="Genomic_DNA"/>
</dbReference>
<organism evidence="1">
    <name type="scientific">Collimonas fungivorans</name>
    <dbReference type="NCBI Taxonomy" id="158899"/>
    <lineage>
        <taxon>Bacteria</taxon>
        <taxon>Pseudomonadati</taxon>
        <taxon>Pseudomonadota</taxon>
        <taxon>Betaproteobacteria</taxon>
        <taxon>Burkholderiales</taxon>
        <taxon>Oxalobacteraceae</taxon>
        <taxon>Collimonas</taxon>
    </lineage>
</organism>
<dbReference type="PATRIC" id="fig|158899.10.peg.4543"/>
<evidence type="ECO:0000313" key="1">
    <source>
        <dbReference type="EMBL" id="AMO97176.1"/>
    </source>
</evidence>
<gene>
    <name evidence="1" type="ORF">CFter6_4588</name>
</gene>
<proteinExistence type="predicted"/>
<accession>A0A127PH85</accession>
<evidence type="ECO:0000313" key="2">
    <source>
        <dbReference type="Proteomes" id="UP000072421"/>
    </source>
</evidence>